<evidence type="ECO:0000256" key="1">
    <source>
        <dbReference type="ARBA" id="ARBA00007734"/>
    </source>
</evidence>
<dbReference type="InterPro" id="IPR000189">
    <property type="entry name" value="Transglyc_AS"/>
</dbReference>
<dbReference type="CDD" id="cd16894">
    <property type="entry name" value="MltD-like"/>
    <property type="match status" value="1"/>
</dbReference>
<evidence type="ECO:0000259" key="4">
    <source>
        <dbReference type="PROSITE" id="PS51782"/>
    </source>
</evidence>
<dbReference type="EMBL" id="FNVS01000009">
    <property type="protein sequence ID" value="SEF91012.1"/>
    <property type="molecule type" value="Genomic_DNA"/>
</dbReference>
<dbReference type="InterPro" id="IPR018392">
    <property type="entry name" value="LysM"/>
</dbReference>
<dbReference type="AlphaFoldDB" id="A0A8G2BWN2"/>
<gene>
    <name evidence="5" type="ORF">SAMN05444001_10994</name>
</gene>
<dbReference type="GO" id="GO:0008932">
    <property type="term" value="F:lytic endotransglycosylase activity"/>
    <property type="evidence" value="ECO:0007669"/>
    <property type="project" value="TreeGrafter"/>
</dbReference>
<comment type="similarity">
    <text evidence="1">Belongs to the transglycosylase Slt family.</text>
</comment>
<feature type="domain" description="LysM" evidence="4">
    <location>
        <begin position="382"/>
        <end position="425"/>
    </location>
</feature>
<comment type="caution">
    <text evidence="5">The sequence shown here is derived from an EMBL/GenBank/DDBJ whole genome shotgun (WGS) entry which is preliminary data.</text>
</comment>
<keyword evidence="3" id="KW-0732">Signal</keyword>
<evidence type="ECO:0000256" key="2">
    <source>
        <dbReference type="SAM" id="MobiDB-lite"/>
    </source>
</evidence>
<dbReference type="Gene3D" id="3.10.350.10">
    <property type="entry name" value="LysM domain"/>
    <property type="match status" value="2"/>
</dbReference>
<dbReference type="InterPro" id="IPR036779">
    <property type="entry name" value="LysM_dom_sf"/>
</dbReference>
<dbReference type="Pfam" id="PF01476">
    <property type="entry name" value="LysM"/>
    <property type="match status" value="2"/>
</dbReference>
<dbReference type="Proteomes" id="UP000236725">
    <property type="component" value="Unassembled WGS sequence"/>
</dbReference>
<feature type="domain" description="LysM" evidence="4">
    <location>
        <begin position="477"/>
        <end position="521"/>
    </location>
</feature>
<protein>
    <submittedName>
        <fullName evidence="5">Membrane-bound lytic murein transglycosylase D</fullName>
    </submittedName>
</protein>
<evidence type="ECO:0000313" key="6">
    <source>
        <dbReference type="Proteomes" id="UP000236725"/>
    </source>
</evidence>
<dbReference type="InterPro" id="IPR023346">
    <property type="entry name" value="Lysozyme-like_dom_sf"/>
</dbReference>
<feature type="signal peptide" evidence="3">
    <location>
        <begin position="1"/>
        <end position="21"/>
    </location>
</feature>
<dbReference type="PANTHER" id="PTHR33734">
    <property type="entry name" value="LYSM DOMAIN-CONTAINING GPI-ANCHORED PROTEIN 2"/>
    <property type="match status" value="1"/>
</dbReference>
<dbReference type="Gene3D" id="1.10.530.10">
    <property type="match status" value="1"/>
</dbReference>
<dbReference type="Pfam" id="PF01464">
    <property type="entry name" value="SLT"/>
    <property type="match status" value="1"/>
</dbReference>
<dbReference type="CDD" id="cd00118">
    <property type="entry name" value="LysM"/>
    <property type="match status" value="2"/>
</dbReference>
<dbReference type="RefSeq" id="WP_103983439.1">
    <property type="nucleotide sequence ID" value="NZ_FNVS01000009.1"/>
</dbReference>
<keyword evidence="6" id="KW-1185">Reference proteome</keyword>
<dbReference type="GO" id="GO:0016020">
    <property type="term" value="C:membrane"/>
    <property type="evidence" value="ECO:0007669"/>
    <property type="project" value="InterPro"/>
</dbReference>
<dbReference type="SMART" id="SM00257">
    <property type="entry name" value="LysM"/>
    <property type="match status" value="2"/>
</dbReference>
<accession>A0A8G2BWN2</accession>
<evidence type="ECO:0000313" key="5">
    <source>
        <dbReference type="EMBL" id="SEF91012.1"/>
    </source>
</evidence>
<feature type="chain" id="PRO_5034912990" evidence="3">
    <location>
        <begin position="22"/>
        <end position="524"/>
    </location>
</feature>
<name>A0A8G2BWN2_9BACT</name>
<dbReference type="PROSITE" id="PS00922">
    <property type="entry name" value="TRANSGLYCOSYLASE"/>
    <property type="match status" value="1"/>
</dbReference>
<feature type="region of interest" description="Disordered" evidence="2">
    <location>
        <begin position="437"/>
        <end position="464"/>
    </location>
</feature>
<reference evidence="5 6" key="1">
    <citation type="submission" date="2016-10" db="EMBL/GenBank/DDBJ databases">
        <authorList>
            <person name="Varghese N."/>
            <person name="Submissions S."/>
        </authorList>
    </citation>
    <scope>NUCLEOTIDE SEQUENCE [LARGE SCALE GENOMIC DNA]</scope>
    <source>
        <strain evidence="5 6">DSM 29073</strain>
    </source>
</reference>
<proteinExistence type="inferred from homology"/>
<dbReference type="PANTHER" id="PTHR33734:SF22">
    <property type="entry name" value="MEMBRANE-BOUND LYTIC MUREIN TRANSGLYCOSYLASE D"/>
    <property type="match status" value="1"/>
</dbReference>
<dbReference type="SUPFAM" id="SSF54106">
    <property type="entry name" value="LysM domain"/>
    <property type="match status" value="2"/>
</dbReference>
<dbReference type="GO" id="GO:0000270">
    <property type="term" value="P:peptidoglycan metabolic process"/>
    <property type="evidence" value="ECO:0007669"/>
    <property type="project" value="InterPro"/>
</dbReference>
<dbReference type="SUPFAM" id="SSF53955">
    <property type="entry name" value="Lysozyme-like"/>
    <property type="match status" value="1"/>
</dbReference>
<evidence type="ECO:0000256" key="3">
    <source>
        <dbReference type="SAM" id="SignalP"/>
    </source>
</evidence>
<dbReference type="PROSITE" id="PS51782">
    <property type="entry name" value="LYSM"/>
    <property type="match status" value="2"/>
</dbReference>
<dbReference type="InterPro" id="IPR008258">
    <property type="entry name" value="Transglycosylase_SLT_dom_1"/>
</dbReference>
<organism evidence="5 6">
    <name type="scientific">Parabacteroides chinchillae</name>
    <dbReference type="NCBI Taxonomy" id="871327"/>
    <lineage>
        <taxon>Bacteria</taxon>
        <taxon>Pseudomonadati</taxon>
        <taxon>Bacteroidota</taxon>
        <taxon>Bacteroidia</taxon>
        <taxon>Bacteroidales</taxon>
        <taxon>Tannerellaceae</taxon>
        <taxon>Parabacteroides</taxon>
    </lineage>
</organism>
<sequence length="524" mass="58501">MKTYLLTALLCLVCAFGPVNAQTQTDGEQKYSALSADSIAEEVGLIPESLDANVDSLFRTWHVQYFSKVDEYCHDDVENVYFPDSIYIQRLDRLPRVISLPYNKIVRDCIDLYADRKRDLVRYMLGMADFYFPIIEQVLDKHGLPIELKYLAVVESALNPVALSRVGACGLWQFMLPTGKSYGLEINSLVDERRDPLKATEAACQYFKDMYAIYGDWNLVLASYNCGPGNVNKAIRRSGGKTDFWDIFPYLPKETRSYVPLFIAANYIMNYYCDHNICPMQTSLPLATDTIMVNKMLHLQQVADLLHLSIEELRALNPQYKRDIIPGNAKASVLKLPAAETYAFVDKEDTVYTHRAEDLLANCIPVTGASKNLSRSVTQEKITHIVGAGENLYTIANRYGVTARDIRKWNGLKSNRVAKGRRLKLFVDNGGVAIASSQNSKRDNKNTATTAARKTMVDKDASNSKQASLPLVGKNFVSYKVKSGDSLYSISQKYPGVTASSLQKVNGLSGSDIRPGQVLKIPVG</sequence>